<dbReference type="STRING" id="1328314.Achr_160"/>
<reference evidence="2 3" key="1">
    <citation type="journal article" date="2015" name="PLoS ONE">
        <title>Azotobacter Genomes: The Genome of Azotobacter chroococcum NCIMB 8003 (ATCC 4412).</title>
        <authorList>
            <person name="Robson R.L."/>
            <person name="Jones R."/>
            <person name="Robson R.M."/>
            <person name="Schwartz A."/>
            <person name="Richardson T.H."/>
        </authorList>
    </citation>
    <scope>NUCLEOTIDE SEQUENCE [LARGE SCALE GENOMIC DNA]</scope>
    <source>
        <strain evidence="2 3">NCIMB 8003</strain>
    </source>
</reference>
<dbReference type="HOGENOM" id="CLU_118102_0_0_6"/>
<proteinExistence type="predicted"/>
<dbReference type="Proteomes" id="UP000068210">
    <property type="component" value="Chromosome"/>
</dbReference>
<dbReference type="EMBL" id="CP010415">
    <property type="protein sequence ID" value="AJE19531.1"/>
    <property type="molecule type" value="Genomic_DNA"/>
</dbReference>
<dbReference type="RefSeq" id="WP_039800616.1">
    <property type="nucleotide sequence ID" value="NZ_CP010415.1"/>
</dbReference>
<keyword evidence="2" id="KW-0449">Lipoprotein</keyword>
<sequence length="138" mass="15626">MHGRLSWLTLSLLLAGCASPLPAPDPQMAWVELEAREVTSLLMADWQDGQRLRDGRYFQVTPGAHELEATFRYYYQGNPMGRNTLPISCWVRLRYPDFAAGQRYRLEAWAMSTQVYAVLYDGSGRELAEAEVLGCGSY</sequence>
<evidence type="ECO:0000313" key="3">
    <source>
        <dbReference type="Proteomes" id="UP000068210"/>
    </source>
</evidence>
<gene>
    <name evidence="2" type="ORF">Achr_160</name>
</gene>
<feature type="signal peptide" evidence="1">
    <location>
        <begin position="1"/>
        <end position="23"/>
    </location>
</feature>
<dbReference type="PROSITE" id="PS51257">
    <property type="entry name" value="PROKAR_LIPOPROTEIN"/>
    <property type="match status" value="1"/>
</dbReference>
<name>A0A0C4WIK6_9GAMM</name>
<accession>A0A0C4WIK6</accession>
<feature type="chain" id="PRO_5002173118" evidence="1">
    <location>
        <begin position="24"/>
        <end position="138"/>
    </location>
</feature>
<dbReference type="KEGG" id="acx:Achr_160"/>
<evidence type="ECO:0000256" key="1">
    <source>
        <dbReference type="SAM" id="SignalP"/>
    </source>
</evidence>
<keyword evidence="3" id="KW-1185">Reference proteome</keyword>
<organism evidence="2 3">
    <name type="scientific">Azotobacter chroococcum NCIMB 8003</name>
    <dbReference type="NCBI Taxonomy" id="1328314"/>
    <lineage>
        <taxon>Bacteria</taxon>
        <taxon>Pseudomonadati</taxon>
        <taxon>Pseudomonadota</taxon>
        <taxon>Gammaproteobacteria</taxon>
        <taxon>Pseudomonadales</taxon>
        <taxon>Pseudomonadaceae</taxon>
        <taxon>Azotobacter</taxon>
    </lineage>
</organism>
<evidence type="ECO:0000313" key="2">
    <source>
        <dbReference type="EMBL" id="AJE19531.1"/>
    </source>
</evidence>
<protein>
    <submittedName>
        <fullName evidence="2">Lipoprotein</fullName>
    </submittedName>
</protein>
<dbReference type="AlphaFoldDB" id="A0A0C4WIK6"/>
<keyword evidence="1" id="KW-0732">Signal</keyword>